<evidence type="ECO:0000259" key="6">
    <source>
        <dbReference type="Pfam" id="PF25549"/>
    </source>
</evidence>
<dbReference type="Proteomes" id="UP000249688">
    <property type="component" value="Unassembled WGS sequence"/>
</dbReference>
<dbReference type="Gene3D" id="1.10.3130.20">
    <property type="entry name" value="Phycobilisome linker domain"/>
    <property type="match status" value="2"/>
</dbReference>
<dbReference type="InterPro" id="IPR051417">
    <property type="entry name" value="SDr/BOS_complex"/>
</dbReference>
<feature type="domain" description="DUF7927" evidence="6">
    <location>
        <begin position="1404"/>
        <end position="1517"/>
    </location>
</feature>
<protein>
    <submittedName>
        <fullName evidence="7">Putative repeat protein (TIGR01451 family)/fimbrial isopeptide formation D2 family protein</fullName>
    </submittedName>
</protein>
<keyword evidence="3" id="KW-0732">Signal</keyword>
<sequence length="3203" mass="325905">MSAQPVVTFVLDGAAQANGASAAQFIGTTRTAVLRFDNQPDGVGGDATSVGYAPYVNLALPNLGVDGNDGVTLLSASYLGVALTQQIVTFDAFGHATHPFAVTAAGAPLVITGTPGTQMVVLKLPFGSFTGDQTPADIDLVLSVSNLADNAAPLQISASGGFAFGRDEFNNPTADAPVVGAVTLLNVVPTLAALDKIYVGPEQETATGPSYPRSWLVEGDIAPGQSLTSFVLTDDMPDGTHILGASIIGPYTGTVTIVGRTITATFDGAVSAGAAKPTLKIDFYVDEFLDNGDPVLSPTTGSFRLLGNDAQLSGVWDPLDGRDPIETVVIDPAGFEDQITGKSIAVQKSVTPEGAVVPGNKLLWTLDGQVSNYFDVDHLVMTDTLGDGQHFDASVTPTIVISERGAVIYSGLLTTFNPATDVVRDGGSGISTLSFDISELLRSLGLDDALNGQTVAGANFQATAVVTFKSVIEESWTPGNKPGDQFVDQGDSLGNAIDFSGEVVDTNAPIVDDSGAGVSIPVNDVAKSIYAINGNLGYTTTKVQAGDEITFRLKLTTPLSNSHQVTLTDFLPLPVLKAADADADAGTGASFTFSAVADASVPGVGVAKLGPSETYTLTGSPTITMDSVANSLTFDFGSLDASFAGRTIDVLFTVKVVDAPFGDGLLLTNQVTSEEVNSDLAHFQDNAIVQFTLTEPKLDLVKSVVAVSSNDLLVAAAGGGTALSGVTWSTPGTGGNRFSSTINSTKLAGNPLDADVKGLDAGDTVTFAIIVENTGSGVNGAFDTLIRDSIPTGLVAPGSGINLRVTDGAGNVLTYTGDLFDAGGGLRLIDPTGHGAIAAANATSGANVVIITYDLLVQTTPGSTDVQPGTAYVNTASIVEYAAIEGGIDRTPTTPAADLSDTAKIDTTSPTVIKTIASTDQGFTTGASVAIGETITYTLTFRIPEGLSKDVILQDLIQANSEGELEILSAQITSTGHIAGISAGEKIGVLSDRGGSNNDAAIKDTATFSLGDITNAADGLEDGNDLITVTVVALAKNVAKDARNDTLDNTGSISVLDGDAPAGPRVVATSPISTVTIVEPRLTLTKTVTPVADADDVVTYTVTLSNASGSNSARAHDLVITDLMNLLGTDATFVNGSVHTGGSAAGAVIARGNGDGDGLNGLDTDVQVALAMLDPGQTLTVTFDAHLNGHVVASSYIPNTVTATASSLPGVDADERGYSLNASASVQVLGTSVSKTVSATDKSDTGTGQLTSLTDLKIGETATFDITVTLPEGNNTNFRIEDLLPDLRAGEAGRLVYVANSATIVSIGSSLTANAPTITATNDYATGNTTLDKITFTFGDVFNLADNIQNAGDTITVRLQAVLTDIAQNANGDVLTNSAIAVSGGVSGAASTVSVETVEPVLLLDKTSDHAPGQVLDAGAEITYTIRVHHAANSHLNAYDLNISDVIPADLALVAGSIQAAGATIMVGAGGAISITSGELDLGQELVITYKATVKDSATPGESLVNTAIVTYDNEPGAGGRAGTPDDGVVTDVVALTPDIVKTITATGFNSTTGSNLAIGETVTYMLTGTVGEGTQHLVLTDTLPNGMTLIGTPVLSNWDGSMGSAPSPVFSQTGQVLKLDFGTITNVADNVVGTAGDTFTVTFTAQVTGTGLTAGTILNNTAKIETYAPGPGTVGLASDTDSASATVVRPVLTITKATPFTTGDAGDVATYTVTIKHAPGSTGPAYDVVVSDLLAAGLVLVGTPTTTAGTLNTAGGQIGLTLSYLATSSGDVVITYQAKLANTVVNAESITNTATLAYKTAPAFGPDLTGSAHDTVSVAIPNSVQKVLSGTDNAMTAGSDVAPGELVTWQIKVTLGEGTQHISLTDHLPTGVTYVGASVLDRGGVAGPAVAINQTGQDVTFDFGNVVNTGDNNAATGVMILQVQARVGTVPVNGTVLTNTATLLAATPALPNTPYDTDIGTNAVTVVKAALGDQVFLDTNGNGIHDAGEAGVAGLEVQLLSTTGTVMATTHTAPDGTYGFANLAPGDYQVKFVTTGAQMITLANQGLNDTKDSDAAQNTGITGIVTLVAGQTDLTVDAGIYLPVTIGDRAFVDVNANGIQDAGDPGLSGVTVTLLDGSGMAIAGKTTTTDVNGDYLFEDLAPGSYGVQFTAPVGYVITPQNIGNDGADSDIDVTTGKTTSSFYTSGTTDLTLDGGFYIPAKLGDYAFLDMNADGIQDAGDKPLAGVKVTLLNAAGDAIGPVVFTDVNGAYEFTGLKPGDYRVKMEGPALTFTSPKDATGDALDSDLDANGFSDVVTLVSGSNHRDLDGGFYYKTKIGDFVWDDINGDGIQQIGEPGVAGVTVRLLDGAGTVLATATTDGNGYYLFQNRNPGTYIVAFVKPVGYEFTHKGATPNVFADSDADPTSGRGDAFLLGGGDDDLTRDAGLYRPATLSGDVWLDADRNGIHANDEAAVRGITVQLLDAAGLFTGRTTVTDANGHYGFGGLRPGTYGVAFMTPAGLAFTTQDVGGNEAVDSDANTVTGASSWTPFLVSGGSDNRGDAGLIYATGSTCQNGQTIDLGAGDQSFPGTPDNDNVFGNSGNDAINGLDGDDCLKGGDGNDAITGGNGDDEIHGGNGDDNVQGQDGDDLITGGAGNDVGEGGNGNDVLFGGDGDDNMQGEGGDDVLFGGAGADILTGNAGNDWVSGGSGNDTLQGADGDDVVIGGTDNGTAGLVGGRIVNVTVGDRLEGNGGADRFIYRVGDGVDQMLDFKPGEGDTLTIYGYSAPLAMGRINGLITVYFGPNDAIQFNDYPGAHVDTLTLPGMRFEPNLAQMPGSIAANDPAIPLRIAASVAAFYGSEGDESAIGSHVADYMAGNGGNDWLLGGDGDDNMIGGAGDDALFGGTGNDVLRPAPGNDYVDGGSGYDNAVLDWSGFRGASHAALPDGNFRLDSAEGIDLFRNVEQITFVDGRLSFDTNGAPAEVVRLYQAALGRDADQGGLNYWIEAVEHGTPLASLASSFLGSSEFATRFGTPDNAGFVDQLYQNVLGRAGDAGGVAFWTGVLNSGGSRADLLVQFSESPENREHTAGIVANGIWDLNGTSAQIARLYDTVFDRLPDLGGLHYWTTLIEGGSATLASAADAFAASGEFLTTYGALDDAGFVSALYDNALDRAATPGDIAYWTGVLAGPADRADLVLDFSESAEHQALTAANITNADPHLFGILFA</sequence>
<dbReference type="InterPro" id="IPR025282">
    <property type="entry name" value="DUF4214"/>
</dbReference>
<keyword evidence="2" id="KW-0964">Secreted</keyword>
<dbReference type="InterPro" id="IPR011049">
    <property type="entry name" value="Serralysin-like_metalloprot_C"/>
</dbReference>
<evidence type="ECO:0000256" key="2">
    <source>
        <dbReference type="ARBA" id="ARBA00022525"/>
    </source>
</evidence>
<dbReference type="Gene3D" id="2.150.10.10">
    <property type="entry name" value="Serralysin-like metalloprotease, C-terminal"/>
    <property type="match status" value="3"/>
</dbReference>
<feature type="domain" description="DUF4214" evidence="4">
    <location>
        <begin position="3117"/>
        <end position="3185"/>
    </location>
</feature>
<dbReference type="RefSeq" id="WP_111397377.1">
    <property type="nucleotide sequence ID" value="NZ_QKYU01000006.1"/>
</dbReference>
<gene>
    <name evidence="7" type="ORF">C8P66_10618</name>
</gene>
<feature type="domain" description="SD-repeat containing protein B" evidence="5">
    <location>
        <begin position="2086"/>
        <end position="2197"/>
    </location>
</feature>
<dbReference type="GO" id="GO:0005576">
    <property type="term" value="C:extracellular region"/>
    <property type="evidence" value="ECO:0007669"/>
    <property type="project" value="UniProtKB-SubCell"/>
</dbReference>
<dbReference type="PANTHER" id="PTHR23303:SF15">
    <property type="entry name" value="COLOSSIN-A"/>
    <property type="match status" value="1"/>
</dbReference>
<feature type="domain" description="SD-repeat containing protein B" evidence="5">
    <location>
        <begin position="2316"/>
        <end position="2426"/>
    </location>
</feature>
<comment type="caution">
    <text evidence="7">The sequence shown here is derived from an EMBL/GenBank/DDBJ whole genome shotgun (WGS) entry which is preliminary data.</text>
</comment>
<dbReference type="PANTHER" id="PTHR23303">
    <property type="entry name" value="CARBOXYPEPTIDASE REGULATORY REGION-CONTAINING"/>
    <property type="match status" value="1"/>
</dbReference>
<reference evidence="7 8" key="1">
    <citation type="submission" date="2018-06" db="EMBL/GenBank/DDBJ databases">
        <title>Genomic Encyclopedia of Archaeal and Bacterial Type Strains, Phase II (KMG-II): from individual species to whole genera.</title>
        <authorList>
            <person name="Goeker M."/>
        </authorList>
    </citation>
    <scope>NUCLEOTIDE SEQUENCE [LARGE SCALE GENOMIC DNA]</scope>
    <source>
        <strain evidence="7 8">DSM 24525</strain>
    </source>
</reference>
<dbReference type="InterPro" id="IPR001343">
    <property type="entry name" value="Hemolysn_Ca-bd"/>
</dbReference>
<dbReference type="InterPro" id="IPR057687">
    <property type="entry name" value="DUF7927"/>
</dbReference>
<comment type="subcellular location">
    <subcellularLocation>
        <location evidence="1">Secreted</location>
    </subcellularLocation>
</comment>
<dbReference type="InterPro" id="IPR033764">
    <property type="entry name" value="Sdr_B"/>
</dbReference>
<dbReference type="PROSITE" id="PS00330">
    <property type="entry name" value="HEMOLYSIN_CALCIUM"/>
    <property type="match status" value="3"/>
</dbReference>
<dbReference type="InterPro" id="IPR026466">
    <property type="entry name" value="Fim_isopep_form_D2_dom"/>
</dbReference>
<organism evidence="7 8">
    <name type="scientific">Humitalea rosea</name>
    <dbReference type="NCBI Taxonomy" id="990373"/>
    <lineage>
        <taxon>Bacteria</taxon>
        <taxon>Pseudomonadati</taxon>
        <taxon>Pseudomonadota</taxon>
        <taxon>Alphaproteobacteria</taxon>
        <taxon>Acetobacterales</taxon>
        <taxon>Roseomonadaceae</taxon>
        <taxon>Humitalea</taxon>
    </lineage>
</organism>
<dbReference type="SUPFAM" id="SSF51120">
    <property type="entry name" value="beta-Roll"/>
    <property type="match status" value="3"/>
</dbReference>
<dbReference type="Pfam" id="PF25549">
    <property type="entry name" value="DUF7927"/>
    <property type="match status" value="1"/>
</dbReference>
<dbReference type="PRINTS" id="PR00313">
    <property type="entry name" value="CABNDNGRPT"/>
</dbReference>
<dbReference type="Pfam" id="PF00353">
    <property type="entry name" value="HemolysinCabind"/>
    <property type="match status" value="5"/>
</dbReference>
<dbReference type="Gene3D" id="2.60.40.10">
    <property type="entry name" value="Immunoglobulins"/>
    <property type="match status" value="5"/>
</dbReference>
<dbReference type="GO" id="GO:0005509">
    <property type="term" value="F:calcium ion binding"/>
    <property type="evidence" value="ECO:0007669"/>
    <property type="project" value="InterPro"/>
</dbReference>
<dbReference type="InterPro" id="IPR038255">
    <property type="entry name" value="PBS_linker_sf"/>
</dbReference>
<feature type="domain" description="DUF4214" evidence="4">
    <location>
        <begin position="2995"/>
        <end position="3063"/>
    </location>
</feature>
<evidence type="ECO:0000256" key="3">
    <source>
        <dbReference type="ARBA" id="ARBA00022729"/>
    </source>
</evidence>
<dbReference type="Pfam" id="PF17210">
    <property type="entry name" value="SdrD_B"/>
    <property type="match status" value="5"/>
</dbReference>
<dbReference type="InterPro" id="IPR013783">
    <property type="entry name" value="Ig-like_fold"/>
</dbReference>
<keyword evidence="8" id="KW-1185">Reference proteome</keyword>
<dbReference type="InterPro" id="IPR018511">
    <property type="entry name" value="Hemolysin-typ_Ca-bd_CS"/>
</dbReference>
<dbReference type="OrthoDB" id="9773411at2"/>
<dbReference type="Pfam" id="PF13946">
    <property type="entry name" value="DUF4214"/>
    <property type="match status" value="2"/>
</dbReference>
<evidence type="ECO:0000313" key="8">
    <source>
        <dbReference type="Proteomes" id="UP000249688"/>
    </source>
</evidence>
<feature type="domain" description="SD-repeat containing protein B" evidence="5">
    <location>
        <begin position="1971"/>
        <end position="2081"/>
    </location>
</feature>
<dbReference type="Gene3D" id="2.60.40.740">
    <property type="match status" value="7"/>
</dbReference>
<evidence type="ECO:0000259" key="4">
    <source>
        <dbReference type="Pfam" id="PF13946"/>
    </source>
</evidence>
<feature type="domain" description="SD-repeat containing protein B" evidence="5">
    <location>
        <begin position="2435"/>
        <end position="2543"/>
    </location>
</feature>
<feature type="domain" description="SD-repeat containing protein B" evidence="5">
    <location>
        <begin position="2201"/>
        <end position="2311"/>
    </location>
</feature>
<proteinExistence type="predicted"/>
<evidence type="ECO:0000313" key="7">
    <source>
        <dbReference type="EMBL" id="PZW48015.1"/>
    </source>
</evidence>
<dbReference type="EMBL" id="QKYU01000006">
    <property type="protein sequence ID" value="PZW48015.1"/>
    <property type="molecule type" value="Genomic_DNA"/>
</dbReference>
<accession>A0A2W7IMF0</accession>
<dbReference type="NCBIfam" id="TIGR04226">
    <property type="entry name" value="RrgB_K2N_iso_D2"/>
    <property type="match status" value="1"/>
</dbReference>
<evidence type="ECO:0000259" key="5">
    <source>
        <dbReference type="Pfam" id="PF17210"/>
    </source>
</evidence>
<name>A0A2W7IMF0_9PROT</name>
<dbReference type="SUPFAM" id="SSF117074">
    <property type="entry name" value="Hypothetical protein PA1324"/>
    <property type="match status" value="5"/>
</dbReference>
<evidence type="ECO:0000256" key="1">
    <source>
        <dbReference type="ARBA" id="ARBA00004613"/>
    </source>
</evidence>